<evidence type="ECO:0000313" key="2">
    <source>
        <dbReference type="EMBL" id="CCI11702.1"/>
    </source>
</evidence>
<evidence type="ECO:0000313" key="3">
    <source>
        <dbReference type="Proteomes" id="UP000053237"/>
    </source>
</evidence>
<dbReference type="PANTHER" id="PTHR35895">
    <property type="entry name" value="CHROMOSOME 16, WHOLE GENOME SHOTGUN SEQUENCE"/>
    <property type="match status" value="1"/>
</dbReference>
<dbReference type="OrthoDB" id="10039566at2759"/>
<organism evidence="2 3">
    <name type="scientific">Albugo candida</name>
    <dbReference type="NCBI Taxonomy" id="65357"/>
    <lineage>
        <taxon>Eukaryota</taxon>
        <taxon>Sar</taxon>
        <taxon>Stramenopiles</taxon>
        <taxon>Oomycota</taxon>
        <taxon>Peronosporomycetes</taxon>
        <taxon>Albuginales</taxon>
        <taxon>Albuginaceae</taxon>
        <taxon>Albugo</taxon>
    </lineage>
</organism>
<dbReference type="Proteomes" id="UP000053237">
    <property type="component" value="Unassembled WGS sequence"/>
</dbReference>
<dbReference type="AlphaFoldDB" id="A0A024FXR0"/>
<comment type="caution">
    <text evidence="2">The sequence shown here is derived from an EMBL/GenBank/DDBJ whole genome shotgun (WGS) entry which is preliminary data.</text>
</comment>
<keyword evidence="3" id="KW-1185">Reference proteome</keyword>
<dbReference type="EMBL" id="CAIX01001622">
    <property type="protein sequence ID" value="CCI11702.1"/>
    <property type="molecule type" value="Genomic_DNA"/>
</dbReference>
<proteinExistence type="predicted"/>
<accession>A0A024FXR0</accession>
<gene>
    <name evidence="1" type="ORF">BN9_133170</name>
    <name evidence="2" type="ORF">BN9_133360</name>
</gene>
<dbReference type="GO" id="GO:0016020">
    <property type="term" value="C:membrane"/>
    <property type="evidence" value="ECO:0007669"/>
    <property type="project" value="TreeGrafter"/>
</dbReference>
<reference evidence="2 3" key="1">
    <citation type="submission" date="2012-05" db="EMBL/GenBank/DDBJ databases">
        <title>Recombination and specialization in a pathogen metapopulation.</title>
        <authorList>
            <person name="Gardiner A."/>
            <person name="Kemen E."/>
            <person name="Schultz-Larsen T."/>
            <person name="MacLean D."/>
            <person name="Van Oosterhout C."/>
            <person name="Jones J.D.G."/>
        </authorList>
    </citation>
    <scope>NUCLEOTIDE SEQUENCE [LARGE SCALE GENOMIC DNA]</scope>
    <source>
        <strain evidence="2 3">Ac Nc2</strain>
    </source>
</reference>
<protein>
    <submittedName>
        <fullName evidence="2">Uncharacterized protein</fullName>
    </submittedName>
</protein>
<sequence>MNHTKLSVNSIDLVGVPKEPDATVFAVHISLRLDYFTPLNGIIKPSTATLTYAGNDFGSAKIPNIKLPKGHQDLNLDLNTSIEITKIPTLTRMSADMYTSKAISIESAAIIDTSVWGIRYKGNYLQRTFQLAGMNRLSTPPPKVNAIVLRHCSTTKYLIDIDATLDNISQLGFRNVGYLNMSVYYETQYLGYAMSGSPTQGLPRGESNQSFTVTIRNSPVTKQLINRMISGIMGNHAQFHIVGDHPYISPFKILQQALSTFNLSVLYTDGMGKVRIDPDCDMSALVA</sequence>
<dbReference type="EMBL" id="CAIX01001585">
    <property type="protein sequence ID" value="CCI11693.1"/>
    <property type="molecule type" value="Genomic_DNA"/>
</dbReference>
<name>A0A024FXR0_9STRA</name>
<dbReference type="InParanoid" id="A0A024FXR0"/>
<dbReference type="InterPro" id="IPR046368">
    <property type="entry name" value="Tag1"/>
</dbReference>
<evidence type="ECO:0000313" key="1">
    <source>
        <dbReference type="EMBL" id="CCI11693.1"/>
    </source>
</evidence>
<dbReference type="STRING" id="65357.A0A024FXR0"/>
<dbReference type="PANTHER" id="PTHR35895:SF1">
    <property type="entry name" value="LIPID-BINDING SERUM GLYCOPROTEIN C-TERMINAL DOMAIN-CONTAINING PROTEIN"/>
    <property type="match status" value="1"/>
</dbReference>